<dbReference type="Proteomes" id="UP000295507">
    <property type="component" value="Unassembled WGS sequence"/>
</dbReference>
<evidence type="ECO:0000313" key="2">
    <source>
        <dbReference type="Proteomes" id="UP000295507"/>
    </source>
</evidence>
<gene>
    <name evidence="1" type="ORF">EV129_118134</name>
</gene>
<sequence length="70" mass="7661">MMASMDQTSSTSTERRKPDILEVKVLGPAALPTCKQRWFRDYPSVAGLLFDGIGASPQVALERDSADYAL</sequence>
<evidence type="ECO:0000313" key="1">
    <source>
        <dbReference type="EMBL" id="TCU32912.1"/>
    </source>
</evidence>
<comment type="caution">
    <text evidence="1">The sequence shown here is derived from an EMBL/GenBank/DDBJ whole genome shotgun (WGS) entry which is preliminary data.</text>
</comment>
<organism evidence="1 2">
    <name type="scientific">Rhizobium azibense</name>
    <dbReference type="NCBI Taxonomy" id="1136135"/>
    <lineage>
        <taxon>Bacteria</taxon>
        <taxon>Pseudomonadati</taxon>
        <taxon>Pseudomonadota</taxon>
        <taxon>Alphaproteobacteria</taxon>
        <taxon>Hyphomicrobiales</taxon>
        <taxon>Rhizobiaceae</taxon>
        <taxon>Rhizobium/Agrobacterium group</taxon>
        <taxon>Rhizobium</taxon>
    </lineage>
</organism>
<proteinExistence type="predicted"/>
<protein>
    <submittedName>
        <fullName evidence="1">Uncharacterized protein</fullName>
    </submittedName>
</protein>
<dbReference type="EMBL" id="SMBK01000018">
    <property type="protein sequence ID" value="TCU32912.1"/>
    <property type="molecule type" value="Genomic_DNA"/>
</dbReference>
<dbReference type="AlphaFoldDB" id="A0A4V6Q8S5"/>
<name>A0A4V6Q8S5_9HYPH</name>
<reference evidence="1 2" key="1">
    <citation type="submission" date="2019-03" db="EMBL/GenBank/DDBJ databases">
        <title>Genomic Encyclopedia of Type Strains, Phase IV (KMG-V): Genome sequencing to study the core and pangenomes of soil and plant-associated prokaryotes.</title>
        <authorList>
            <person name="Whitman W."/>
        </authorList>
    </citation>
    <scope>NUCLEOTIDE SEQUENCE [LARGE SCALE GENOMIC DNA]</scope>
    <source>
        <strain evidence="1 2">IE4868</strain>
    </source>
</reference>
<accession>A0A4V6Q8S5</accession>
<dbReference type="RefSeq" id="WP_040114202.1">
    <property type="nucleotide sequence ID" value="NZ_SMBK01000018.1"/>
</dbReference>